<comment type="caution">
    <text evidence="1">The sequence shown here is derived from an EMBL/GenBank/DDBJ whole genome shotgun (WGS) entry which is preliminary data.</text>
</comment>
<protein>
    <submittedName>
        <fullName evidence="1">Uncharacterized protein</fullName>
    </submittedName>
</protein>
<accession>A0AAD5KIP1</accession>
<dbReference type="EMBL" id="JAIXMP010000006">
    <property type="protein sequence ID" value="KAI9271896.1"/>
    <property type="molecule type" value="Genomic_DNA"/>
</dbReference>
<organism evidence="1 2">
    <name type="scientific">Phascolomyces articulosus</name>
    <dbReference type="NCBI Taxonomy" id="60185"/>
    <lineage>
        <taxon>Eukaryota</taxon>
        <taxon>Fungi</taxon>
        <taxon>Fungi incertae sedis</taxon>
        <taxon>Mucoromycota</taxon>
        <taxon>Mucoromycotina</taxon>
        <taxon>Mucoromycetes</taxon>
        <taxon>Mucorales</taxon>
        <taxon>Lichtheimiaceae</taxon>
        <taxon>Phascolomyces</taxon>
    </lineage>
</organism>
<dbReference type="Proteomes" id="UP001209540">
    <property type="component" value="Unassembled WGS sequence"/>
</dbReference>
<keyword evidence="2" id="KW-1185">Reference proteome</keyword>
<evidence type="ECO:0000313" key="2">
    <source>
        <dbReference type="Proteomes" id="UP001209540"/>
    </source>
</evidence>
<gene>
    <name evidence="1" type="ORF">BDA99DRAFT_534363</name>
</gene>
<reference evidence="1" key="1">
    <citation type="journal article" date="2022" name="IScience">
        <title>Evolution of zygomycete secretomes and the origins of terrestrial fungal ecologies.</title>
        <authorList>
            <person name="Chang Y."/>
            <person name="Wang Y."/>
            <person name="Mondo S."/>
            <person name="Ahrendt S."/>
            <person name="Andreopoulos W."/>
            <person name="Barry K."/>
            <person name="Beard J."/>
            <person name="Benny G.L."/>
            <person name="Blankenship S."/>
            <person name="Bonito G."/>
            <person name="Cuomo C."/>
            <person name="Desiro A."/>
            <person name="Gervers K.A."/>
            <person name="Hundley H."/>
            <person name="Kuo A."/>
            <person name="LaButti K."/>
            <person name="Lang B.F."/>
            <person name="Lipzen A."/>
            <person name="O'Donnell K."/>
            <person name="Pangilinan J."/>
            <person name="Reynolds N."/>
            <person name="Sandor L."/>
            <person name="Smith M.E."/>
            <person name="Tsang A."/>
            <person name="Grigoriev I.V."/>
            <person name="Stajich J.E."/>
            <person name="Spatafora J.W."/>
        </authorList>
    </citation>
    <scope>NUCLEOTIDE SEQUENCE</scope>
    <source>
        <strain evidence="1">RSA 2281</strain>
    </source>
</reference>
<name>A0AAD5KIP1_9FUNG</name>
<sequence length="194" mass="22362">MPLKSYGDIIQDGGPSQITASFLIISSHHQLTNYYVYERKRILQCNIGICHCHIVKKSQALSEMPFPDKESYNIALTKYIEIDTIHFQAVSSLPLQEQLFKLELKNRLPTCLKTGDLEWELRNTLSKFDHVVFSLIIFHLFSSLPQNYSNPSKSWKGYEDKVGKVEEQWRIEDKTGEAGGEIIDCNDEGRHVRT</sequence>
<proteinExistence type="predicted"/>
<reference evidence="1" key="2">
    <citation type="submission" date="2023-02" db="EMBL/GenBank/DDBJ databases">
        <authorList>
            <consortium name="DOE Joint Genome Institute"/>
            <person name="Mondo S.J."/>
            <person name="Chang Y."/>
            <person name="Wang Y."/>
            <person name="Ahrendt S."/>
            <person name="Andreopoulos W."/>
            <person name="Barry K."/>
            <person name="Beard J."/>
            <person name="Benny G.L."/>
            <person name="Blankenship S."/>
            <person name="Bonito G."/>
            <person name="Cuomo C."/>
            <person name="Desiro A."/>
            <person name="Gervers K.A."/>
            <person name="Hundley H."/>
            <person name="Kuo A."/>
            <person name="LaButti K."/>
            <person name="Lang B.F."/>
            <person name="Lipzen A."/>
            <person name="O'Donnell K."/>
            <person name="Pangilinan J."/>
            <person name="Reynolds N."/>
            <person name="Sandor L."/>
            <person name="Smith M.W."/>
            <person name="Tsang A."/>
            <person name="Grigoriev I.V."/>
            <person name="Stajich J.E."/>
            <person name="Spatafora J.W."/>
        </authorList>
    </citation>
    <scope>NUCLEOTIDE SEQUENCE</scope>
    <source>
        <strain evidence="1">RSA 2281</strain>
    </source>
</reference>
<dbReference type="AlphaFoldDB" id="A0AAD5KIP1"/>
<evidence type="ECO:0000313" key="1">
    <source>
        <dbReference type="EMBL" id="KAI9271896.1"/>
    </source>
</evidence>